<feature type="transmembrane region" description="Helical" evidence="1">
    <location>
        <begin position="55"/>
        <end position="77"/>
    </location>
</feature>
<dbReference type="RefSeq" id="WP_136819300.1">
    <property type="nucleotide sequence ID" value="NZ_BMJX01000001.1"/>
</dbReference>
<dbReference type="EMBL" id="SUKA01000001">
    <property type="protein sequence ID" value="TJY68434.1"/>
    <property type="molecule type" value="Genomic_DNA"/>
</dbReference>
<evidence type="ECO:0000313" key="3">
    <source>
        <dbReference type="Proteomes" id="UP000309872"/>
    </source>
</evidence>
<proteinExistence type="predicted"/>
<keyword evidence="3" id="KW-1185">Reference proteome</keyword>
<comment type="caution">
    <text evidence="2">The sequence shown here is derived from an EMBL/GenBank/DDBJ whole genome shotgun (WGS) entry which is preliminary data.</text>
</comment>
<dbReference type="Proteomes" id="UP000309872">
    <property type="component" value="Unassembled WGS sequence"/>
</dbReference>
<name>A0A4U0HAL2_9SPHI</name>
<protein>
    <submittedName>
        <fullName evidence="2">Uncharacterized protein</fullName>
    </submittedName>
</protein>
<gene>
    <name evidence="2" type="ORF">FAZ19_04050</name>
</gene>
<dbReference type="AlphaFoldDB" id="A0A4U0HAL2"/>
<keyword evidence="1" id="KW-0472">Membrane</keyword>
<organism evidence="2 3">
    <name type="scientific">Sphingobacterium alkalisoli</name>
    <dbReference type="NCBI Taxonomy" id="1874115"/>
    <lineage>
        <taxon>Bacteria</taxon>
        <taxon>Pseudomonadati</taxon>
        <taxon>Bacteroidota</taxon>
        <taxon>Sphingobacteriia</taxon>
        <taxon>Sphingobacteriales</taxon>
        <taxon>Sphingobacteriaceae</taxon>
        <taxon>Sphingobacterium</taxon>
    </lineage>
</organism>
<sequence length="78" mass="8752">MHNEEKQSSKQNETVAAALRRKLDAVYSAIRDWMSPSKDQHTVVQILIFILKLPVLLLILAVSPVFILLMGIVVLIAL</sequence>
<evidence type="ECO:0000256" key="1">
    <source>
        <dbReference type="SAM" id="Phobius"/>
    </source>
</evidence>
<keyword evidence="1" id="KW-1133">Transmembrane helix</keyword>
<dbReference type="OrthoDB" id="9942242at2"/>
<reference evidence="2 3" key="1">
    <citation type="submission" date="2019-04" db="EMBL/GenBank/DDBJ databases">
        <title>Sphingobacterium olei sp. nov., isolated from oil-contaminated soil.</title>
        <authorList>
            <person name="Liu B."/>
        </authorList>
    </citation>
    <scope>NUCLEOTIDE SEQUENCE [LARGE SCALE GENOMIC DNA]</scope>
    <source>
        <strain evidence="2 3">Y3L14</strain>
    </source>
</reference>
<keyword evidence="1" id="KW-0812">Transmembrane</keyword>
<evidence type="ECO:0000313" key="2">
    <source>
        <dbReference type="EMBL" id="TJY68434.1"/>
    </source>
</evidence>
<accession>A0A4U0HAL2</accession>